<accession>A0A1R3JCJ5</accession>
<sequence>MEGHSTSALDVSTEERLFRP</sequence>
<keyword evidence="3" id="KW-1185">Reference proteome</keyword>
<feature type="region of interest" description="Disordered" evidence="1">
    <location>
        <begin position="1"/>
        <end position="20"/>
    </location>
</feature>
<reference evidence="2 3" key="1">
    <citation type="submission" date="2013-09" db="EMBL/GenBank/DDBJ databases">
        <title>Corchorus capsularis genome sequencing.</title>
        <authorList>
            <person name="Alam M."/>
            <person name="Haque M.S."/>
            <person name="Islam M.S."/>
            <person name="Emdad E.M."/>
            <person name="Islam M.M."/>
            <person name="Ahmed B."/>
            <person name="Halim A."/>
            <person name="Hossen Q.M.M."/>
            <person name="Hossain M.Z."/>
            <person name="Ahmed R."/>
            <person name="Khan M.M."/>
            <person name="Islam R."/>
            <person name="Rashid M.M."/>
            <person name="Khan S.A."/>
            <person name="Rahman M.S."/>
            <person name="Alam M."/>
        </authorList>
    </citation>
    <scope>NUCLEOTIDE SEQUENCE [LARGE SCALE GENOMIC DNA]</scope>
    <source>
        <strain evidence="3">cv. CVL-1</strain>
        <tissue evidence="2">Whole seedling</tissue>
    </source>
</reference>
<evidence type="ECO:0000313" key="2">
    <source>
        <dbReference type="EMBL" id="OMO92583.1"/>
    </source>
</evidence>
<protein>
    <submittedName>
        <fullName evidence="2">Uncharacterized protein</fullName>
    </submittedName>
</protein>
<name>A0A1R3JCJ5_COCAP</name>
<comment type="caution">
    <text evidence="2">The sequence shown here is derived from an EMBL/GenBank/DDBJ whole genome shotgun (WGS) entry which is preliminary data.</text>
</comment>
<feature type="non-terminal residue" evidence="2">
    <location>
        <position position="20"/>
    </location>
</feature>
<feature type="compositionally biased region" description="Polar residues" evidence="1">
    <location>
        <begin position="1"/>
        <end position="10"/>
    </location>
</feature>
<dbReference type="EMBL" id="AWWV01008174">
    <property type="protein sequence ID" value="OMO92583.1"/>
    <property type="molecule type" value="Genomic_DNA"/>
</dbReference>
<evidence type="ECO:0000256" key="1">
    <source>
        <dbReference type="SAM" id="MobiDB-lite"/>
    </source>
</evidence>
<organism evidence="2 3">
    <name type="scientific">Corchorus capsularis</name>
    <name type="common">Jute</name>
    <dbReference type="NCBI Taxonomy" id="210143"/>
    <lineage>
        <taxon>Eukaryota</taxon>
        <taxon>Viridiplantae</taxon>
        <taxon>Streptophyta</taxon>
        <taxon>Embryophyta</taxon>
        <taxon>Tracheophyta</taxon>
        <taxon>Spermatophyta</taxon>
        <taxon>Magnoliopsida</taxon>
        <taxon>eudicotyledons</taxon>
        <taxon>Gunneridae</taxon>
        <taxon>Pentapetalae</taxon>
        <taxon>rosids</taxon>
        <taxon>malvids</taxon>
        <taxon>Malvales</taxon>
        <taxon>Malvaceae</taxon>
        <taxon>Grewioideae</taxon>
        <taxon>Apeibeae</taxon>
        <taxon>Corchorus</taxon>
    </lineage>
</organism>
<proteinExistence type="predicted"/>
<dbReference type="Proteomes" id="UP000188268">
    <property type="component" value="Unassembled WGS sequence"/>
</dbReference>
<evidence type="ECO:0000313" key="3">
    <source>
        <dbReference type="Proteomes" id="UP000188268"/>
    </source>
</evidence>
<gene>
    <name evidence="2" type="ORF">CCACVL1_06814</name>
</gene>
<dbReference type="Gramene" id="OMO92583">
    <property type="protein sequence ID" value="OMO92583"/>
    <property type="gene ID" value="CCACVL1_06814"/>
</dbReference>
<dbReference type="AlphaFoldDB" id="A0A1R3JCJ5"/>